<dbReference type="PROSITE" id="PS50110">
    <property type="entry name" value="RESPONSE_REGULATORY"/>
    <property type="match status" value="1"/>
</dbReference>
<dbReference type="RefSeq" id="WP_111372095.1">
    <property type="nucleotide sequence ID" value="NZ_CP029480.1"/>
</dbReference>
<protein>
    <recommendedName>
        <fullName evidence="7">DNA-binding response regulator</fullName>
    </recommendedName>
</protein>
<feature type="modified residue" description="4-aspartylphosphate" evidence="2">
    <location>
        <position position="59"/>
    </location>
</feature>
<dbReference type="PANTHER" id="PTHR45566">
    <property type="entry name" value="HTH-TYPE TRANSCRIPTIONAL REGULATOR YHJB-RELATED"/>
    <property type="match status" value="1"/>
</dbReference>
<evidence type="ECO:0000259" key="3">
    <source>
        <dbReference type="PROSITE" id="PS50043"/>
    </source>
</evidence>
<reference evidence="5 6" key="1">
    <citation type="submission" date="2018-05" db="EMBL/GenBank/DDBJ databases">
        <title>Complete genome sequence of Arcticibacterium luteifluviistationis SM1504T, a cytophagaceae bacterium isolated from Arctic surface seawater.</title>
        <authorList>
            <person name="Li Y."/>
            <person name="Qin Q.-L."/>
        </authorList>
    </citation>
    <scope>NUCLEOTIDE SEQUENCE [LARGE SCALE GENOMIC DNA]</scope>
    <source>
        <strain evidence="5 6">SM1504</strain>
    </source>
</reference>
<dbReference type="GO" id="GO:0003677">
    <property type="term" value="F:DNA binding"/>
    <property type="evidence" value="ECO:0007669"/>
    <property type="project" value="UniProtKB-KW"/>
</dbReference>
<dbReference type="SUPFAM" id="SSF52172">
    <property type="entry name" value="CheY-like"/>
    <property type="match status" value="1"/>
</dbReference>
<dbReference type="Proteomes" id="UP000249873">
    <property type="component" value="Chromosome"/>
</dbReference>
<dbReference type="InterPro" id="IPR011006">
    <property type="entry name" value="CheY-like_superfamily"/>
</dbReference>
<dbReference type="GO" id="GO:0006355">
    <property type="term" value="P:regulation of DNA-templated transcription"/>
    <property type="evidence" value="ECO:0007669"/>
    <property type="project" value="InterPro"/>
</dbReference>
<evidence type="ECO:0000259" key="4">
    <source>
        <dbReference type="PROSITE" id="PS50110"/>
    </source>
</evidence>
<feature type="domain" description="Response regulatory" evidence="4">
    <location>
        <begin position="8"/>
        <end position="124"/>
    </location>
</feature>
<dbReference type="SUPFAM" id="SSF46894">
    <property type="entry name" value="C-terminal effector domain of the bipartite response regulators"/>
    <property type="match status" value="1"/>
</dbReference>
<accession>A0A2Z4GC84</accession>
<dbReference type="CDD" id="cd06170">
    <property type="entry name" value="LuxR_C_like"/>
    <property type="match status" value="1"/>
</dbReference>
<dbReference type="Gene3D" id="3.40.50.2300">
    <property type="match status" value="1"/>
</dbReference>
<evidence type="ECO:0000256" key="2">
    <source>
        <dbReference type="PROSITE-ProRule" id="PRU00169"/>
    </source>
</evidence>
<dbReference type="InterPro" id="IPR000792">
    <property type="entry name" value="Tscrpt_reg_LuxR_C"/>
</dbReference>
<keyword evidence="6" id="KW-1185">Reference proteome</keyword>
<feature type="domain" description="HTH luxR-type" evidence="3">
    <location>
        <begin position="145"/>
        <end position="211"/>
    </location>
</feature>
<dbReference type="AlphaFoldDB" id="A0A2Z4GC84"/>
<dbReference type="InterPro" id="IPR051015">
    <property type="entry name" value="EvgA-like"/>
</dbReference>
<dbReference type="PROSITE" id="PS50043">
    <property type="entry name" value="HTH_LUXR_2"/>
    <property type="match status" value="1"/>
</dbReference>
<dbReference type="Pfam" id="PF00196">
    <property type="entry name" value="GerE"/>
    <property type="match status" value="1"/>
</dbReference>
<dbReference type="GO" id="GO:0000160">
    <property type="term" value="P:phosphorelay signal transduction system"/>
    <property type="evidence" value="ECO:0007669"/>
    <property type="project" value="InterPro"/>
</dbReference>
<name>A0A2Z4GC84_9BACT</name>
<dbReference type="KEGG" id="als:DJ013_12245"/>
<dbReference type="EMBL" id="CP029480">
    <property type="protein sequence ID" value="AWV98902.1"/>
    <property type="molecule type" value="Genomic_DNA"/>
</dbReference>
<dbReference type="PROSITE" id="PS00622">
    <property type="entry name" value="HTH_LUXR_1"/>
    <property type="match status" value="1"/>
</dbReference>
<evidence type="ECO:0000313" key="6">
    <source>
        <dbReference type="Proteomes" id="UP000249873"/>
    </source>
</evidence>
<evidence type="ECO:0000313" key="5">
    <source>
        <dbReference type="EMBL" id="AWV98902.1"/>
    </source>
</evidence>
<dbReference type="PANTHER" id="PTHR45566:SF1">
    <property type="entry name" value="HTH-TYPE TRANSCRIPTIONAL REGULATOR YHJB-RELATED"/>
    <property type="match status" value="1"/>
</dbReference>
<keyword evidence="1" id="KW-0238">DNA-binding</keyword>
<dbReference type="PRINTS" id="PR00038">
    <property type="entry name" value="HTHLUXR"/>
</dbReference>
<evidence type="ECO:0008006" key="7">
    <source>
        <dbReference type="Google" id="ProtNLM"/>
    </source>
</evidence>
<proteinExistence type="predicted"/>
<dbReference type="SMART" id="SM00421">
    <property type="entry name" value="HTH_LUXR"/>
    <property type="match status" value="1"/>
</dbReference>
<dbReference type="InterPro" id="IPR001789">
    <property type="entry name" value="Sig_transdc_resp-reg_receiver"/>
</dbReference>
<keyword evidence="2" id="KW-0597">Phosphoprotein</keyword>
<dbReference type="OrthoDB" id="9797341at2"/>
<gene>
    <name evidence="5" type="ORF">DJ013_12245</name>
</gene>
<sequence>MKICTTTHILVLSKQLLYIEALKSLLNSEDEILANGYPITMDNIRNTIMEENPNIILLDANGMGKEIWDFLYSIHSKNKKAKIIMLANSNESIYMDFASKNGADGYVLKSSPLELLLGAIKIVLNGGAYFDPGQKKYARNGNTANFEKEYKLSNREMEIITLIKDGESTKSIAERLDLSFHTIETHRKNIYRKLGIHKVTELINLYSEFER</sequence>
<dbReference type="InterPro" id="IPR016032">
    <property type="entry name" value="Sig_transdc_resp-reg_C-effctor"/>
</dbReference>
<organism evidence="5 6">
    <name type="scientific">Arcticibacterium luteifluviistationis</name>
    <dbReference type="NCBI Taxonomy" id="1784714"/>
    <lineage>
        <taxon>Bacteria</taxon>
        <taxon>Pseudomonadati</taxon>
        <taxon>Bacteroidota</taxon>
        <taxon>Cytophagia</taxon>
        <taxon>Cytophagales</taxon>
        <taxon>Leadbetterellaceae</taxon>
        <taxon>Arcticibacterium</taxon>
    </lineage>
</organism>
<evidence type="ECO:0000256" key="1">
    <source>
        <dbReference type="ARBA" id="ARBA00023125"/>
    </source>
</evidence>